<keyword evidence="3" id="KW-1185">Reference proteome</keyword>
<organism evidence="2 3">
    <name type="scientific">Pyronema omphalodes (strain CBS 100304)</name>
    <name type="common">Pyronema confluens</name>
    <dbReference type="NCBI Taxonomy" id="1076935"/>
    <lineage>
        <taxon>Eukaryota</taxon>
        <taxon>Fungi</taxon>
        <taxon>Dikarya</taxon>
        <taxon>Ascomycota</taxon>
        <taxon>Pezizomycotina</taxon>
        <taxon>Pezizomycetes</taxon>
        <taxon>Pezizales</taxon>
        <taxon>Pyronemataceae</taxon>
        <taxon>Pyronema</taxon>
    </lineage>
</organism>
<dbReference type="PANTHER" id="PTHR10039">
    <property type="entry name" value="AMELOGENIN"/>
    <property type="match status" value="1"/>
</dbReference>
<dbReference type="EMBL" id="HF935234">
    <property type="protein sequence ID" value="CCX05097.1"/>
    <property type="molecule type" value="Genomic_DNA"/>
</dbReference>
<reference evidence="2 3" key="1">
    <citation type="journal article" date="2013" name="PLoS Genet.">
        <title>The genome and development-dependent transcriptomes of Pyronema confluens: a window into fungal evolution.</title>
        <authorList>
            <person name="Traeger S."/>
            <person name="Altegoer F."/>
            <person name="Freitag M."/>
            <person name="Gabaldon T."/>
            <person name="Kempken F."/>
            <person name="Kumar A."/>
            <person name="Marcet-Houben M."/>
            <person name="Poggeler S."/>
            <person name="Stajich J.E."/>
            <person name="Nowrousian M."/>
        </authorList>
    </citation>
    <scope>NUCLEOTIDE SEQUENCE [LARGE SCALE GENOMIC DNA]</scope>
    <source>
        <strain evidence="3">CBS 100304</strain>
        <tissue evidence="2">Vegetative mycelium</tissue>
    </source>
</reference>
<proteinExistence type="predicted"/>
<dbReference type="AlphaFoldDB" id="U4KV70"/>
<protein>
    <submittedName>
        <fullName evidence="2">Similar to ankyrin repeat-containing protein, putative [Penicillium marneffei ATCC 18224] acc. no. XP_002144344</fullName>
    </submittedName>
</protein>
<dbReference type="OrthoDB" id="195446at2759"/>
<sequence length="339" mass="38252">MVSDSALLSKTSREVSENLTKNKNALDTAIDTMKLFSTVREEISKQSKQISDVLAVLAEVAEGKAEIRSTLVAVQKLEKRVQSKSYICIDALGECKEICFLPILRSLQELLKDSTLGPPLYIFITARPHVERHVQQRLGNIQSQSSVRIGADESDVRKYLVHQIESDISDIEMGSDIRNEIITHISTVSNGMFLLAALQIKAILEKTTIRDRCEAFQATTYDLYGLFRNTIDKINQYPKPKAKQAMEVLKWVFLAKRPLKSGELRHVLAIRPGDKELDIEGLPSEKSLLECCLGLVNIGKGDHFRFVHKSLHDYLTIQKEQRGLFKTVILRLVIPVLLI</sequence>
<name>U4KV70_PYROM</name>
<evidence type="ECO:0000313" key="2">
    <source>
        <dbReference type="EMBL" id="CCX05097.1"/>
    </source>
</evidence>
<dbReference type="Pfam" id="PF22939">
    <property type="entry name" value="WHD_GPIID"/>
    <property type="match status" value="1"/>
</dbReference>
<dbReference type="PANTHER" id="PTHR10039:SF14">
    <property type="entry name" value="NACHT DOMAIN-CONTAINING PROTEIN"/>
    <property type="match status" value="1"/>
</dbReference>
<gene>
    <name evidence="2" type="ORF">PCON_04684</name>
</gene>
<accession>U4KV70</accession>
<dbReference type="STRING" id="1076935.U4KV70"/>
<dbReference type="Proteomes" id="UP000018144">
    <property type="component" value="Unassembled WGS sequence"/>
</dbReference>
<evidence type="ECO:0000259" key="1">
    <source>
        <dbReference type="Pfam" id="PF22939"/>
    </source>
</evidence>
<feature type="domain" description="GPI inositol-deacylase winged helix" evidence="1">
    <location>
        <begin position="243"/>
        <end position="318"/>
    </location>
</feature>
<dbReference type="InterPro" id="IPR054471">
    <property type="entry name" value="GPIID_WHD"/>
</dbReference>
<evidence type="ECO:0000313" key="3">
    <source>
        <dbReference type="Proteomes" id="UP000018144"/>
    </source>
</evidence>